<dbReference type="Proteomes" id="UP000235672">
    <property type="component" value="Unassembled WGS sequence"/>
</dbReference>
<keyword evidence="5" id="KW-1185">Reference proteome</keyword>
<dbReference type="AlphaFoldDB" id="A0A2J6PSF3"/>
<keyword evidence="2" id="KW-0472">Membrane</keyword>
<feature type="region of interest" description="Disordered" evidence="1">
    <location>
        <begin position="1"/>
        <end position="86"/>
    </location>
</feature>
<feature type="domain" description="SMODS and SLOG-associating 2TM effector" evidence="3">
    <location>
        <begin position="100"/>
        <end position="227"/>
    </location>
</feature>
<feature type="transmembrane region" description="Helical" evidence="2">
    <location>
        <begin position="111"/>
        <end position="136"/>
    </location>
</feature>
<feature type="compositionally biased region" description="Polar residues" evidence="1">
    <location>
        <begin position="45"/>
        <end position="56"/>
    </location>
</feature>
<name>A0A2J6PSF3_9HELO</name>
<protein>
    <recommendedName>
        <fullName evidence="3">SMODS and SLOG-associating 2TM effector domain-containing protein</fullName>
    </recommendedName>
</protein>
<evidence type="ECO:0000256" key="2">
    <source>
        <dbReference type="SAM" id="Phobius"/>
    </source>
</evidence>
<evidence type="ECO:0000256" key="1">
    <source>
        <dbReference type="SAM" id="MobiDB-lite"/>
    </source>
</evidence>
<sequence>MSSKAQPKVTEKDIHQAPASPTPQKPQPGRAQSYRDEKPDGHTGNMEQSHETPSSSEPDEIFRAALGMKKPKDQKPPKNGFQEYKPKLSPKNEGVYDKVLSCERSARWKYLLCNFTVTIAMFLQIVVGASVTAFGAGQSSHILITCFGAANTALASLLAVLKSQGLPNRMRQDWNAWRELRESIEGEEREIEMANSGRVRGAPKVKADDVWAKVQAIEKRYTKVRENTEVNRPDTYVTVKEPYVPVPLSK</sequence>
<dbReference type="EMBL" id="KZ613503">
    <property type="protein sequence ID" value="PMD16866.1"/>
    <property type="molecule type" value="Genomic_DNA"/>
</dbReference>
<accession>A0A2J6PSF3</accession>
<evidence type="ECO:0000313" key="5">
    <source>
        <dbReference type="Proteomes" id="UP000235672"/>
    </source>
</evidence>
<evidence type="ECO:0000313" key="4">
    <source>
        <dbReference type="EMBL" id="PMD16866.1"/>
    </source>
</evidence>
<keyword evidence="2" id="KW-1133">Transmembrane helix</keyword>
<proteinExistence type="predicted"/>
<feature type="transmembrane region" description="Helical" evidence="2">
    <location>
        <begin position="142"/>
        <end position="161"/>
    </location>
</feature>
<dbReference type="PANTHER" id="PTHR38793">
    <property type="entry name" value="SLATT_FUNGAL DOMAIN-CONTAINING PROTEIN-RELATED"/>
    <property type="match status" value="1"/>
</dbReference>
<gene>
    <name evidence="4" type="ORF">NA56DRAFT_303893</name>
</gene>
<dbReference type="Pfam" id="PF18142">
    <property type="entry name" value="SLATT_fungal"/>
    <property type="match status" value="1"/>
</dbReference>
<reference evidence="4 5" key="1">
    <citation type="submission" date="2016-05" db="EMBL/GenBank/DDBJ databases">
        <title>A degradative enzymes factory behind the ericoid mycorrhizal symbiosis.</title>
        <authorList>
            <consortium name="DOE Joint Genome Institute"/>
            <person name="Martino E."/>
            <person name="Morin E."/>
            <person name="Grelet G."/>
            <person name="Kuo A."/>
            <person name="Kohler A."/>
            <person name="Daghino S."/>
            <person name="Barry K."/>
            <person name="Choi C."/>
            <person name="Cichocki N."/>
            <person name="Clum A."/>
            <person name="Copeland A."/>
            <person name="Hainaut M."/>
            <person name="Haridas S."/>
            <person name="Labutti K."/>
            <person name="Lindquist E."/>
            <person name="Lipzen A."/>
            <person name="Khouja H.-R."/>
            <person name="Murat C."/>
            <person name="Ohm R."/>
            <person name="Olson A."/>
            <person name="Spatafora J."/>
            <person name="Veneault-Fourrey C."/>
            <person name="Henrissat B."/>
            <person name="Grigoriev I."/>
            <person name="Martin F."/>
            <person name="Perotto S."/>
        </authorList>
    </citation>
    <scope>NUCLEOTIDE SEQUENCE [LARGE SCALE GENOMIC DNA]</scope>
    <source>
        <strain evidence="4 5">UAMH 7357</strain>
    </source>
</reference>
<organism evidence="4 5">
    <name type="scientific">Hyaloscypha hepaticicola</name>
    <dbReference type="NCBI Taxonomy" id="2082293"/>
    <lineage>
        <taxon>Eukaryota</taxon>
        <taxon>Fungi</taxon>
        <taxon>Dikarya</taxon>
        <taxon>Ascomycota</taxon>
        <taxon>Pezizomycotina</taxon>
        <taxon>Leotiomycetes</taxon>
        <taxon>Helotiales</taxon>
        <taxon>Hyaloscyphaceae</taxon>
        <taxon>Hyaloscypha</taxon>
    </lineage>
</organism>
<dbReference type="OrthoDB" id="5398270at2759"/>
<dbReference type="PANTHER" id="PTHR38793:SF3">
    <property type="entry name" value="SMODS AND SLOG-ASSOCIATING 2TM EFFECTOR DOMAIN-CONTAINING PROTEIN"/>
    <property type="match status" value="1"/>
</dbReference>
<evidence type="ECO:0000259" key="3">
    <source>
        <dbReference type="Pfam" id="PF18142"/>
    </source>
</evidence>
<dbReference type="NCBIfam" id="NF033635">
    <property type="entry name" value="SLATT_fungal"/>
    <property type="match status" value="1"/>
</dbReference>
<dbReference type="InterPro" id="IPR041622">
    <property type="entry name" value="SLATT_fungi"/>
</dbReference>
<keyword evidence="2" id="KW-0812">Transmembrane</keyword>